<comment type="subcellular location">
    <subcellularLocation>
        <location evidence="1">Mitochondrion</location>
    </subcellularLocation>
</comment>
<gene>
    <name evidence="11" type="ORF">LOD99_11404</name>
</gene>
<dbReference type="AlphaFoldDB" id="A0AAV7K592"/>
<name>A0AAV7K592_9METZ</name>
<keyword evidence="7" id="KW-0687">Ribonucleoprotein</keyword>
<keyword evidence="3" id="KW-0597">Phosphoprotein</keyword>
<dbReference type="GO" id="GO:1990904">
    <property type="term" value="C:ribonucleoprotein complex"/>
    <property type="evidence" value="ECO:0007669"/>
    <property type="project" value="UniProtKB-KW"/>
</dbReference>
<dbReference type="GO" id="GO:0005739">
    <property type="term" value="C:mitochondrion"/>
    <property type="evidence" value="ECO:0007669"/>
    <property type="project" value="UniProtKB-SubCell"/>
</dbReference>
<keyword evidence="5" id="KW-0689">Ribosomal protein</keyword>
<evidence type="ECO:0000256" key="10">
    <source>
        <dbReference type="ARBA" id="ARBA00035515"/>
    </source>
</evidence>
<dbReference type="SUPFAM" id="SSF46911">
    <property type="entry name" value="Ribosomal protein S18"/>
    <property type="match status" value="1"/>
</dbReference>
<evidence type="ECO:0000256" key="2">
    <source>
        <dbReference type="ARBA" id="ARBA00006136"/>
    </source>
</evidence>
<evidence type="ECO:0000256" key="5">
    <source>
        <dbReference type="ARBA" id="ARBA00022980"/>
    </source>
</evidence>
<dbReference type="GO" id="GO:0032543">
    <property type="term" value="P:mitochondrial translation"/>
    <property type="evidence" value="ECO:0007669"/>
    <property type="project" value="InterPro"/>
</dbReference>
<comment type="caution">
    <text evidence="11">The sequence shown here is derived from an EMBL/GenBank/DDBJ whole genome shotgun (WGS) entry which is preliminary data.</text>
</comment>
<protein>
    <recommendedName>
        <fullName evidence="9">Small ribosomal subunit protein mS40</fullName>
    </recommendedName>
    <alternativeName>
        <fullName evidence="8">28S ribosomal protein S18-2, mitochondrial</fullName>
    </alternativeName>
    <alternativeName>
        <fullName evidence="10">28S ribosomal protein S18b, mitochondrial</fullName>
    </alternativeName>
</protein>
<dbReference type="InterPro" id="IPR040054">
    <property type="entry name" value="MRPS18B"/>
</dbReference>
<accession>A0AAV7K592</accession>
<dbReference type="InterPro" id="IPR001648">
    <property type="entry name" value="Ribosomal_bS18"/>
</dbReference>
<keyword evidence="12" id="KW-1185">Reference proteome</keyword>
<sequence>MNLSNLLRISTSIYSHSITRTLYKVYTVPDENYRAPYNVENFEKPPIWADPKYKRKFKGHIAPKRTTRNCYIFHKGIPVRKKKRCPVCDNNQYFTYKDIEFIKNFICPIMNELLHCGITGVCRYQQQRLMKEFHTAQMHGYLLMKLPRPELDWLRDQNVPK</sequence>
<keyword evidence="6" id="KW-0496">Mitochondrion</keyword>
<evidence type="ECO:0000256" key="3">
    <source>
        <dbReference type="ARBA" id="ARBA00022553"/>
    </source>
</evidence>
<evidence type="ECO:0000256" key="7">
    <source>
        <dbReference type="ARBA" id="ARBA00023274"/>
    </source>
</evidence>
<dbReference type="Proteomes" id="UP001165289">
    <property type="component" value="Unassembled WGS sequence"/>
</dbReference>
<evidence type="ECO:0000256" key="6">
    <source>
        <dbReference type="ARBA" id="ARBA00023128"/>
    </source>
</evidence>
<evidence type="ECO:0000313" key="12">
    <source>
        <dbReference type="Proteomes" id="UP001165289"/>
    </source>
</evidence>
<dbReference type="GO" id="GO:0003735">
    <property type="term" value="F:structural constituent of ribosome"/>
    <property type="evidence" value="ECO:0007669"/>
    <property type="project" value="InterPro"/>
</dbReference>
<dbReference type="Gene3D" id="4.10.640.10">
    <property type="entry name" value="Ribosomal protein S18"/>
    <property type="match status" value="1"/>
</dbReference>
<organism evidence="11 12">
    <name type="scientific">Oopsacas minuta</name>
    <dbReference type="NCBI Taxonomy" id="111878"/>
    <lineage>
        <taxon>Eukaryota</taxon>
        <taxon>Metazoa</taxon>
        <taxon>Porifera</taxon>
        <taxon>Hexactinellida</taxon>
        <taxon>Hexasterophora</taxon>
        <taxon>Lyssacinosida</taxon>
        <taxon>Leucopsacidae</taxon>
        <taxon>Oopsacas</taxon>
    </lineage>
</organism>
<evidence type="ECO:0000313" key="11">
    <source>
        <dbReference type="EMBL" id="KAI6655466.1"/>
    </source>
</evidence>
<proteinExistence type="inferred from homology"/>
<dbReference type="EMBL" id="JAKMXF010000191">
    <property type="protein sequence ID" value="KAI6655466.1"/>
    <property type="molecule type" value="Genomic_DNA"/>
</dbReference>
<comment type="similarity">
    <text evidence="2">Belongs to the bacterial ribosomal protein bS18 family. Mitochondrion-specific ribosomal protein mS40 subfamily.</text>
</comment>
<evidence type="ECO:0000256" key="8">
    <source>
        <dbReference type="ARBA" id="ARBA00032055"/>
    </source>
</evidence>
<dbReference type="PANTHER" id="PTHR13329:SF2">
    <property type="entry name" value="SMALL RIBOSOMAL SUBUNIT PROTEIN MS40"/>
    <property type="match status" value="1"/>
</dbReference>
<reference evidence="11 12" key="1">
    <citation type="journal article" date="2023" name="BMC Biol.">
        <title>The compact genome of the sponge Oopsacas minuta (Hexactinellida) is lacking key metazoan core genes.</title>
        <authorList>
            <person name="Santini S."/>
            <person name="Schenkelaars Q."/>
            <person name="Jourda C."/>
            <person name="Duchesne M."/>
            <person name="Belahbib H."/>
            <person name="Rocher C."/>
            <person name="Selva M."/>
            <person name="Riesgo A."/>
            <person name="Vervoort M."/>
            <person name="Leys S.P."/>
            <person name="Kodjabachian L."/>
            <person name="Le Bivic A."/>
            <person name="Borchiellini C."/>
            <person name="Claverie J.M."/>
            <person name="Renard E."/>
        </authorList>
    </citation>
    <scope>NUCLEOTIDE SEQUENCE [LARGE SCALE GENOMIC DNA]</scope>
    <source>
        <strain evidence="11">SPO-2</strain>
    </source>
</reference>
<dbReference type="GO" id="GO:0005840">
    <property type="term" value="C:ribosome"/>
    <property type="evidence" value="ECO:0007669"/>
    <property type="project" value="UniProtKB-KW"/>
</dbReference>
<dbReference type="InterPro" id="IPR036870">
    <property type="entry name" value="Ribosomal_bS18_sf"/>
</dbReference>
<keyword evidence="4" id="KW-0809">Transit peptide</keyword>
<dbReference type="Pfam" id="PF01084">
    <property type="entry name" value="Ribosomal_S18"/>
    <property type="match status" value="1"/>
</dbReference>
<dbReference type="PANTHER" id="PTHR13329">
    <property type="entry name" value="MITOCHONDRIAL RIBOSOMAL PROTEIN S18B"/>
    <property type="match status" value="1"/>
</dbReference>
<evidence type="ECO:0000256" key="1">
    <source>
        <dbReference type="ARBA" id="ARBA00004173"/>
    </source>
</evidence>
<evidence type="ECO:0000256" key="9">
    <source>
        <dbReference type="ARBA" id="ARBA00035130"/>
    </source>
</evidence>
<evidence type="ECO:0000256" key="4">
    <source>
        <dbReference type="ARBA" id="ARBA00022946"/>
    </source>
</evidence>